<evidence type="ECO:0000259" key="1">
    <source>
        <dbReference type="Pfam" id="PF25053"/>
    </source>
</evidence>
<feature type="domain" description="DUF7791" evidence="1">
    <location>
        <begin position="427"/>
        <end position="559"/>
    </location>
</feature>
<dbReference type="EMBL" id="FJOG01000004">
    <property type="protein sequence ID" value="CZR54196.1"/>
    <property type="molecule type" value="Genomic_DNA"/>
</dbReference>
<dbReference type="PANTHER" id="PTHR10039">
    <property type="entry name" value="AMELOGENIN"/>
    <property type="match status" value="1"/>
</dbReference>
<evidence type="ECO:0000313" key="3">
    <source>
        <dbReference type="Proteomes" id="UP000184330"/>
    </source>
</evidence>
<dbReference type="InterPro" id="IPR027417">
    <property type="entry name" value="P-loop_NTPase"/>
</dbReference>
<dbReference type="OrthoDB" id="443402at2759"/>
<dbReference type="STRING" id="576137.A0A1L7WN53"/>
<dbReference type="InterPro" id="IPR056693">
    <property type="entry name" value="DUF7791"/>
</dbReference>
<dbReference type="AlphaFoldDB" id="A0A1L7WN53"/>
<name>A0A1L7WN53_9HELO</name>
<accession>A0A1L7WN53</accession>
<dbReference type="PANTHER" id="PTHR10039:SF5">
    <property type="entry name" value="NACHT DOMAIN-CONTAINING PROTEIN"/>
    <property type="match status" value="1"/>
</dbReference>
<reference evidence="2 3" key="1">
    <citation type="submission" date="2016-03" db="EMBL/GenBank/DDBJ databases">
        <authorList>
            <person name="Ploux O."/>
        </authorList>
    </citation>
    <scope>NUCLEOTIDE SEQUENCE [LARGE SCALE GENOMIC DNA]</scope>
    <source>
        <strain evidence="2 3">UAMH 11012</strain>
    </source>
</reference>
<proteinExistence type="predicted"/>
<organism evidence="2 3">
    <name type="scientific">Phialocephala subalpina</name>
    <dbReference type="NCBI Taxonomy" id="576137"/>
    <lineage>
        <taxon>Eukaryota</taxon>
        <taxon>Fungi</taxon>
        <taxon>Dikarya</taxon>
        <taxon>Ascomycota</taxon>
        <taxon>Pezizomycotina</taxon>
        <taxon>Leotiomycetes</taxon>
        <taxon>Helotiales</taxon>
        <taxon>Mollisiaceae</taxon>
        <taxon>Phialocephala</taxon>
        <taxon>Phialocephala fortinii species complex</taxon>
    </lineage>
</organism>
<protein>
    <recommendedName>
        <fullName evidence="1">DUF7791 domain-containing protein</fullName>
    </recommendedName>
</protein>
<sequence length="780" mass="89016">MDPLTALGLASNIIQLISFTSDLIAKGREIYRSADGGLIENLELETIAKSLPDLTSNLPLATKEKSYVWKEDAIDALSKRLERYRSQLDTTLLVSLREKLQDEGAVSKFWGTTRRNIAEPKPWQRELLQAVRQNTWESRSQQDIIAFSLRMSAYTKEERERLVKMHILEQLRFAGMGDRYEHIEDAYGKTFNWIFEEGGSVHLNPEVLALASDDWELVMGRGTTSPTSTDKGQGAAESESTIAGCVTETENIPHWSSFINWLLELTLAFETLLSDESQRFFFFIDGLDEFDGDCNEIAKFVLDHSTRSNVKMCVASRPWLVFEDAFQRRPSLRLEDLTIPDIKLFVSEKLRENNMFLVLERLQPQEARNLVVEVTEKASGVFLWVCLVVSSLLEGLRDGDSISDLQERLYLLPSNLEDLFSKILDRLNPSYFKQVSRLFQLVRASDESMSLLTLSFAEDGFDAAMAAEVEPLPMVQLTYRAESMRRRLNSRCKGLLEAPVRKNSILADALVQYLHRTVKDFLNRSDIWEYIVSGGNQPFDPDPSLFGASLLHIKTMQTSAAVLYNFQKLLEPCVKCSVKFENTKPKQHIDSLKELDRAASKLFLQPHPECLALNERNSQLLENIGPPPHWTSRLSKPGSIPLNSFFDYAFKVRLYSFIDHELASGHEVNGLVPWGFWLQAAVVENDIRLIKILFRLGADPNFRRRESLEFTPWMRVLGRIEHPTKTASEDPVADLIEIVSLFLDNNADPRANAAIELRRPLLSRASKIRIQSGQRSFWRN</sequence>
<dbReference type="SUPFAM" id="SSF52540">
    <property type="entry name" value="P-loop containing nucleoside triphosphate hydrolases"/>
    <property type="match status" value="1"/>
</dbReference>
<dbReference type="Pfam" id="PF25053">
    <property type="entry name" value="DUF7791"/>
    <property type="match status" value="1"/>
</dbReference>
<gene>
    <name evidence="2" type="ORF">PAC_04079</name>
</gene>
<dbReference type="Proteomes" id="UP000184330">
    <property type="component" value="Unassembled WGS sequence"/>
</dbReference>
<evidence type="ECO:0000313" key="2">
    <source>
        <dbReference type="EMBL" id="CZR54196.1"/>
    </source>
</evidence>
<keyword evidence="3" id="KW-1185">Reference proteome</keyword>